<dbReference type="AlphaFoldDB" id="A0AAD6ZCI2"/>
<evidence type="ECO:0000256" key="1">
    <source>
        <dbReference type="SAM" id="MobiDB-lite"/>
    </source>
</evidence>
<name>A0AAD6ZCI2_9AGAR</name>
<accession>A0AAD6ZCI2</accession>
<proteinExistence type="predicted"/>
<comment type="caution">
    <text evidence="2">The sequence shown here is derived from an EMBL/GenBank/DDBJ whole genome shotgun (WGS) entry which is preliminary data.</text>
</comment>
<dbReference type="Proteomes" id="UP001218218">
    <property type="component" value="Unassembled WGS sequence"/>
</dbReference>
<reference evidence="2" key="1">
    <citation type="submission" date="2023-03" db="EMBL/GenBank/DDBJ databases">
        <title>Massive genome expansion in bonnet fungi (Mycena s.s.) driven by repeated elements and novel gene families across ecological guilds.</title>
        <authorList>
            <consortium name="Lawrence Berkeley National Laboratory"/>
            <person name="Harder C.B."/>
            <person name="Miyauchi S."/>
            <person name="Viragh M."/>
            <person name="Kuo A."/>
            <person name="Thoen E."/>
            <person name="Andreopoulos B."/>
            <person name="Lu D."/>
            <person name="Skrede I."/>
            <person name="Drula E."/>
            <person name="Henrissat B."/>
            <person name="Morin E."/>
            <person name="Kohler A."/>
            <person name="Barry K."/>
            <person name="LaButti K."/>
            <person name="Morin E."/>
            <person name="Salamov A."/>
            <person name="Lipzen A."/>
            <person name="Mereny Z."/>
            <person name="Hegedus B."/>
            <person name="Baldrian P."/>
            <person name="Stursova M."/>
            <person name="Weitz H."/>
            <person name="Taylor A."/>
            <person name="Grigoriev I.V."/>
            <person name="Nagy L.G."/>
            <person name="Martin F."/>
            <person name="Kauserud H."/>
        </authorList>
    </citation>
    <scope>NUCLEOTIDE SEQUENCE</scope>
    <source>
        <strain evidence="2">CBHHK002</strain>
    </source>
</reference>
<keyword evidence="3" id="KW-1185">Reference proteome</keyword>
<feature type="region of interest" description="Disordered" evidence="1">
    <location>
        <begin position="268"/>
        <end position="294"/>
    </location>
</feature>
<dbReference type="EMBL" id="JARIHO010000060">
    <property type="protein sequence ID" value="KAJ7315809.1"/>
    <property type="molecule type" value="Genomic_DNA"/>
</dbReference>
<protein>
    <submittedName>
        <fullName evidence="2">Uncharacterized protein</fullName>
    </submittedName>
</protein>
<gene>
    <name evidence="2" type="ORF">DFH08DRAFT_971818</name>
</gene>
<organism evidence="2 3">
    <name type="scientific">Mycena albidolilacea</name>
    <dbReference type="NCBI Taxonomy" id="1033008"/>
    <lineage>
        <taxon>Eukaryota</taxon>
        <taxon>Fungi</taxon>
        <taxon>Dikarya</taxon>
        <taxon>Basidiomycota</taxon>
        <taxon>Agaricomycotina</taxon>
        <taxon>Agaricomycetes</taxon>
        <taxon>Agaricomycetidae</taxon>
        <taxon>Agaricales</taxon>
        <taxon>Marasmiineae</taxon>
        <taxon>Mycenaceae</taxon>
        <taxon>Mycena</taxon>
    </lineage>
</organism>
<sequence>MIDPVAASATDPGHIHVVTVEEVDEEDIEWLSPSEWEEEGLGDLEEILQVLFLIPTPNSQASRQYTPGPISFAPADESFVYTPAEQPAGPPWHPPSAQNVDTAISKLNNILHPSRGPNTPGYKSVETNRVLLAHLELMLSFLRLYVSGGYTAWPQSADIIAKSVGKDNANLPTAEYGKMNGSVLKDGDLAQELHLHLQGIGKHVAAQDIGISLATAQRWMKQMKFRWTKEPKGMYSDGHEREDVVAYQQNIFLPQCAVLPSRYTRKFTEDGDEIGPPEADAAKTAPKQRKKSKQREIEALEELWDDDEAEQAFIAGPDGRIVVIW</sequence>
<evidence type="ECO:0000313" key="3">
    <source>
        <dbReference type="Proteomes" id="UP001218218"/>
    </source>
</evidence>
<evidence type="ECO:0000313" key="2">
    <source>
        <dbReference type="EMBL" id="KAJ7315809.1"/>
    </source>
</evidence>